<protein>
    <submittedName>
        <fullName evidence="1">Uncharacterized protein</fullName>
    </submittedName>
</protein>
<dbReference type="Proteomes" id="UP000585970">
    <property type="component" value="Unassembled WGS sequence"/>
</dbReference>
<evidence type="ECO:0000313" key="1">
    <source>
        <dbReference type="EMBL" id="MBB4075843.1"/>
    </source>
</evidence>
<sequence>MLCSEKKAKIYHDENDSIYEKIFMFGAKMRILAMKVSHKQVNLLFTINNSLLTC</sequence>
<gene>
    <name evidence="1" type="ORF">GGR08_000124</name>
</gene>
<evidence type="ECO:0000313" key="2">
    <source>
        <dbReference type="Proteomes" id="UP000585970"/>
    </source>
</evidence>
<reference evidence="1 2" key="1">
    <citation type="submission" date="2020-08" db="EMBL/GenBank/DDBJ databases">
        <title>Genomic Encyclopedia of Type Strains, Phase IV (KMG-IV): sequencing the most valuable type-strain genomes for metagenomic binning, comparative biology and taxonomic classification.</title>
        <authorList>
            <person name="Goeker M."/>
        </authorList>
    </citation>
    <scope>NUCLEOTIDE SEQUENCE [LARGE SCALE GENOMIC DNA]</scope>
    <source>
        <strain evidence="1 2">DSM 100694</strain>
    </source>
</reference>
<keyword evidence="2" id="KW-1185">Reference proteome</keyword>
<dbReference type="EMBL" id="JACIFE010000001">
    <property type="protein sequence ID" value="MBB4075843.1"/>
    <property type="molecule type" value="Genomic_DNA"/>
</dbReference>
<accession>A0A840DVZ5</accession>
<comment type="caution">
    <text evidence="1">The sequence shown here is derived from an EMBL/GenBank/DDBJ whole genome shotgun (WGS) entry which is preliminary data.</text>
</comment>
<dbReference type="AlphaFoldDB" id="A0A840DVZ5"/>
<proteinExistence type="predicted"/>
<name>A0A840DVZ5_9HYPH</name>
<organism evidence="1 2">
    <name type="scientific">Bartonella fuyuanensis</name>
    <dbReference type="NCBI Taxonomy" id="1460968"/>
    <lineage>
        <taxon>Bacteria</taxon>
        <taxon>Pseudomonadati</taxon>
        <taxon>Pseudomonadota</taxon>
        <taxon>Alphaproteobacteria</taxon>
        <taxon>Hyphomicrobiales</taxon>
        <taxon>Bartonellaceae</taxon>
        <taxon>Bartonella</taxon>
    </lineage>
</organism>